<evidence type="ECO:0000313" key="3">
    <source>
        <dbReference type="Proteomes" id="UP000051735"/>
    </source>
</evidence>
<comment type="caution">
    <text evidence="2">The sequence shown here is derived from an EMBL/GenBank/DDBJ whole genome shotgun (WGS) entry which is preliminary data.</text>
</comment>
<gene>
    <name evidence="2" type="ORF">FC44_GL001802</name>
</gene>
<dbReference type="Proteomes" id="UP000051735">
    <property type="component" value="Unassembled WGS sequence"/>
</dbReference>
<feature type="transmembrane region" description="Helical" evidence="1">
    <location>
        <begin position="6"/>
        <end position="31"/>
    </location>
</feature>
<accession>A0ABR5PQ61</accession>
<dbReference type="EMBL" id="AZGN01000047">
    <property type="protein sequence ID" value="KRM32382.1"/>
    <property type="molecule type" value="Genomic_DNA"/>
</dbReference>
<keyword evidence="1" id="KW-0812">Transmembrane</keyword>
<dbReference type="RefSeq" id="WP_057810841.1">
    <property type="nucleotide sequence ID" value="NZ_AZGN01000047.1"/>
</dbReference>
<evidence type="ECO:0000256" key="1">
    <source>
        <dbReference type="SAM" id="Phobius"/>
    </source>
</evidence>
<keyword evidence="3" id="KW-1185">Reference proteome</keyword>
<sequence length="87" mass="9878">MGKIRGFLIAESMTGLMVAVIGVSIFALIVAQSQKIETAMEAKTDQAYAWHVLREQKLDSVKIHSHIYKLKGNYVYDTTTKQEYKIK</sequence>
<keyword evidence="1" id="KW-0472">Membrane</keyword>
<name>A0ABR5PQ61_9LACO</name>
<reference evidence="2 3" key="1">
    <citation type="journal article" date="2015" name="Genome Announc.">
        <title>Expanding the biotechnology potential of lactobacilli through comparative genomics of 213 strains and associated genera.</title>
        <authorList>
            <person name="Sun Z."/>
            <person name="Harris H.M."/>
            <person name="McCann A."/>
            <person name="Guo C."/>
            <person name="Argimon S."/>
            <person name="Zhang W."/>
            <person name="Yang X."/>
            <person name="Jeffery I.B."/>
            <person name="Cooney J.C."/>
            <person name="Kagawa T.F."/>
            <person name="Liu W."/>
            <person name="Song Y."/>
            <person name="Salvetti E."/>
            <person name="Wrobel A."/>
            <person name="Rasinkangas P."/>
            <person name="Parkhill J."/>
            <person name="Rea M.C."/>
            <person name="O'Sullivan O."/>
            <person name="Ritari J."/>
            <person name="Douillard F.P."/>
            <person name="Paul Ross R."/>
            <person name="Yang R."/>
            <person name="Briner A.E."/>
            <person name="Felis G.E."/>
            <person name="de Vos W.M."/>
            <person name="Barrangou R."/>
            <person name="Klaenhammer T.R."/>
            <person name="Caufield P.W."/>
            <person name="Cui Y."/>
            <person name="Zhang H."/>
            <person name="O'Toole P.W."/>
        </authorList>
    </citation>
    <scope>NUCLEOTIDE SEQUENCE [LARGE SCALE GENOMIC DNA]</scope>
    <source>
        <strain evidence="2 3">DSM 6629</strain>
    </source>
</reference>
<protein>
    <recommendedName>
        <fullName evidence="4">Type II secretion system protein</fullName>
    </recommendedName>
</protein>
<proteinExistence type="predicted"/>
<evidence type="ECO:0000313" key="2">
    <source>
        <dbReference type="EMBL" id="KRM32382.1"/>
    </source>
</evidence>
<dbReference type="GeneID" id="75116840"/>
<organism evidence="2 3">
    <name type="scientific">Lactobacillus intestinalis DSM 6629</name>
    <dbReference type="NCBI Taxonomy" id="1423761"/>
    <lineage>
        <taxon>Bacteria</taxon>
        <taxon>Bacillati</taxon>
        <taxon>Bacillota</taxon>
        <taxon>Bacilli</taxon>
        <taxon>Lactobacillales</taxon>
        <taxon>Lactobacillaceae</taxon>
        <taxon>Lactobacillus</taxon>
    </lineage>
</organism>
<keyword evidence="1" id="KW-1133">Transmembrane helix</keyword>
<evidence type="ECO:0008006" key="4">
    <source>
        <dbReference type="Google" id="ProtNLM"/>
    </source>
</evidence>